<sequence>MGNIFLEMKCLYENKTFNNKDIYEILFDKDSRVDKRYLTNSIRKFQQLNKKMFEFLGISIKITGNDQDLAIKFSSSDYIGVYPIKMPYDGIAHKDMVINPYYHSNSGMSDIIKLVNLLNYSIKIETSNELLVNQYQLRPPLYYEATKYIDLLIKLIDVNWVKFHTTRNINNYPKGNTDWPIYVIRSSLPYNRLKFESNDSVLTCNHEQWQELRYVLELAKNIIINSSLHQSLKYSYKIKIDFLERKLEQIKPKSTKFCKILESDLVIIKEAKHQANILLNKDSSIATAWRVSISELFERYVQYILSVVVKNISGKSYSNHKINSEGFIPSWGLKYLEPDILVKINDLYIIADAKYKANFYMLNKESNVLKEHHRSDLHQILAYLSFLPNSTDKLGILFYPADEVASKVISYKDSFTGIRNKIVIFGIPFEYYTIDNTINSVHEKLLELIEQ</sequence>
<dbReference type="Pfam" id="PF10117">
    <property type="entry name" value="McrBC"/>
    <property type="match status" value="1"/>
</dbReference>
<evidence type="ECO:0000313" key="2">
    <source>
        <dbReference type="Proteomes" id="UP000029579"/>
    </source>
</evidence>
<name>A0A095Y8U0_9FIRM</name>
<proteinExistence type="predicted"/>
<dbReference type="Proteomes" id="UP000029579">
    <property type="component" value="Unassembled WGS sequence"/>
</dbReference>
<dbReference type="eggNOG" id="COG4268">
    <property type="taxonomic scope" value="Bacteria"/>
</dbReference>
<organism evidence="1 2">
    <name type="scientific">Anaerococcus lactolyticus S7-1-13</name>
    <dbReference type="NCBI Taxonomy" id="1284686"/>
    <lineage>
        <taxon>Bacteria</taxon>
        <taxon>Bacillati</taxon>
        <taxon>Bacillota</taxon>
        <taxon>Tissierellia</taxon>
        <taxon>Tissierellales</taxon>
        <taxon>Peptoniphilaceae</taxon>
        <taxon>Anaerococcus</taxon>
    </lineage>
</organism>
<evidence type="ECO:0000313" key="1">
    <source>
        <dbReference type="EMBL" id="KGF03057.1"/>
    </source>
</evidence>
<gene>
    <name evidence="1" type="ORF">HMPREF1630_08690</name>
</gene>
<comment type="caution">
    <text evidence="1">The sequence shown here is derived from an EMBL/GenBank/DDBJ whole genome shotgun (WGS) entry which is preliminary data.</text>
</comment>
<dbReference type="AlphaFoldDB" id="A0A095Y8U0"/>
<reference evidence="1 2" key="1">
    <citation type="submission" date="2014-07" db="EMBL/GenBank/DDBJ databases">
        <authorList>
            <person name="McCorrison J."/>
            <person name="Sanka R."/>
            <person name="Torralba M."/>
            <person name="Gillis M."/>
            <person name="Haft D.H."/>
            <person name="Methe B."/>
            <person name="Sutton G."/>
            <person name="Nelson K.E."/>
        </authorList>
    </citation>
    <scope>NUCLEOTIDE SEQUENCE [LARGE SCALE GENOMIC DNA]</scope>
    <source>
        <strain evidence="1 2">S7-1-13</strain>
    </source>
</reference>
<accession>A0A095Y8U0</accession>
<dbReference type="InterPro" id="IPR019292">
    <property type="entry name" value="McrC"/>
</dbReference>
<dbReference type="OrthoDB" id="2321333at2"/>
<protein>
    <submittedName>
        <fullName evidence="1">Uncharacterized protein</fullName>
    </submittedName>
</protein>
<dbReference type="EMBL" id="JRMW01000043">
    <property type="protein sequence ID" value="KGF03057.1"/>
    <property type="molecule type" value="Genomic_DNA"/>
</dbReference>
<dbReference type="RefSeq" id="WP_037328737.1">
    <property type="nucleotide sequence ID" value="NZ_JRMW01000043.1"/>
</dbReference>